<name>F2JLR9_CELLD</name>
<dbReference type="RefSeq" id="WP_013657875.1">
    <property type="nucleotide sequence ID" value="NC_015275.1"/>
</dbReference>
<evidence type="ECO:0000313" key="2">
    <source>
        <dbReference type="Proteomes" id="UP000008467"/>
    </source>
</evidence>
<dbReference type="HOGENOM" id="CLU_049011_1_0_9"/>
<dbReference type="KEGG" id="cle:Clole_2898"/>
<dbReference type="EMBL" id="CP002582">
    <property type="protein sequence ID" value="ADZ84595.1"/>
    <property type="molecule type" value="Genomic_DNA"/>
</dbReference>
<dbReference type="STRING" id="642492.Clole_2898"/>
<evidence type="ECO:0008006" key="3">
    <source>
        <dbReference type="Google" id="ProtNLM"/>
    </source>
</evidence>
<accession>F2JLR9</accession>
<protein>
    <recommendedName>
        <fullName evidence="3">Lipoprotein</fullName>
    </recommendedName>
</protein>
<proteinExistence type="predicted"/>
<gene>
    <name evidence="1" type="ordered locus">Clole_2898</name>
</gene>
<dbReference type="Proteomes" id="UP000008467">
    <property type="component" value="Chromosome"/>
</dbReference>
<organism evidence="1 2">
    <name type="scientific">Cellulosilyticum lentocellum (strain ATCC 49066 / DSM 5427 / NCIMB 11756 / RHM5)</name>
    <name type="common">Clostridium lentocellum</name>
    <dbReference type="NCBI Taxonomy" id="642492"/>
    <lineage>
        <taxon>Bacteria</taxon>
        <taxon>Bacillati</taxon>
        <taxon>Bacillota</taxon>
        <taxon>Clostridia</taxon>
        <taxon>Lachnospirales</taxon>
        <taxon>Cellulosilyticaceae</taxon>
        <taxon>Cellulosilyticum</taxon>
    </lineage>
</organism>
<dbReference type="Pfam" id="PF19546">
    <property type="entry name" value="DUF6070"/>
    <property type="match status" value="1"/>
</dbReference>
<dbReference type="AlphaFoldDB" id="F2JLR9"/>
<dbReference type="eggNOG" id="ENOG502Z8XY">
    <property type="taxonomic scope" value="Bacteria"/>
</dbReference>
<sequence length="409" mass="47411">MKNKWVSLLGILGILLLGGCAERRPPSGEIVSETLTGREVEVVEYDDTVEQENYNLIIEPEEKQKIEKEAVQVALLYKTIYKAADKGESYNVVISEEIVEEIKECLARKNKVVIDDAGHFNMANSKLAQVFCEAALSGEEAEVTIYELHRNGGYSRLDFHVKNKQMDLMVVSVEWNESIEPQVTYMEKYQLKNWKYTDKGYLIYERYFSPFIECSGYNILRVRPLKEEYLELTNAYIRPIGYQGNNLFLANWNKEDMTPIAFNDVFEYFYYLRKGESIYVERYKKGIPELEFETILCTYLPITGEEVKKFAYYDQQTKYYKWQVLGCANYTATPKGYPVPEVIDCIRNKDGSITLTVDALWEEYGTDCAFTHEVTIVPQSDGNFCYIGNSIQPKGNQIIPVYRNRIKID</sequence>
<keyword evidence="2" id="KW-1185">Reference proteome</keyword>
<dbReference type="InterPro" id="IPR045714">
    <property type="entry name" value="DUF6070"/>
</dbReference>
<reference evidence="1 2" key="1">
    <citation type="journal article" date="2011" name="J. Bacteriol.">
        <title>Complete genome sequence of the cellulose-degrading bacterium Cellulosilyticum lentocellum.</title>
        <authorList>
            <consortium name="US DOE Joint Genome Institute"/>
            <person name="Miller D.A."/>
            <person name="Suen G."/>
            <person name="Bruce D."/>
            <person name="Copeland A."/>
            <person name="Cheng J.F."/>
            <person name="Detter C."/>
            <person name="Goodwin L.A."/>
            <person name="Han C.S."/>
            <person name="Hauser L.J."/>
            <person name="Land M.L."/>
            <person name="Lapidus A."/>
            <person name="Lucas S."/>
            <person name="Meincke L."/>
            <person name="Pitluck S."/>
            <person name="Tapia R."/>
            <person name="Teshima H."/>
            <person name="Woyke T."/>
            <person name="Fox B.G."/>
            <person name="Angert E.R."/>
            <person name="Currie C.R."/>
        </authorList>
    </citation>
    <scope>NUCLEOTIDE SEQUENCE [LARGE SCALE GENOMIC DNA]</scope>
    <source>
        <strain evidence="2">ATCC 49066 / DSM 5427 / NCIMB 11756 / RHM5</strain>
    </source>
</reference>
<evidence type="ECO:0000313" key="1">
    <source>
        <dbReference type="EMBL" id="ADZ84595.1"/>
    </source>
</evidence>
<dbReference type="PROSITE" id="PS51257">
    <property type="entry name" value="PROKAR_LIPOPROTEIN"/>
    <property type="match status" value="1"/>
</dbReference>